<dbReference type="SUPFAM" id="SSF54928">
    <property type="entry name" value="RNA-binding domain, RBD"/>
    <property type="match status" value="1"/>
</dbReference>
<evidence type="ECO:0000313" key="6">
    <source>
        <dbReference type="EMBL" id="KAK8779100.1"/>
    </source>
</evidence>
<evidence type="ECO:0000313" key="7">
    <source>
        <dbReference type="Proteomes" id="UP001321473"/>
    </source>
</evidence>
<proteinExistence type="predicted"/>
<feature type="domain" description="RRM" evidence="5">
    <location>
        <begin position="178"/>
        <end position="246"/>
    </location>
</feature>
<protein>
    <recommendedName>
        <fullName evidence="5">RRM domain-containing protein</fullName>
    </recommendedName>
</protein>
<dbReference type="Proteomes" id="UP001321473">
    <property type="component" value="Unassembled WGS sequence"/>
</dbReference>
<dbReference type="PANTHER" id="PTHR23236">
    <property type="entry name" value="EUKARYOTIC TRANSLATION INITIATION FACTOR 4B/4H"/>
    <property type="match status" value="1"/>
</dbReference>
<keyword evidence="7" id="KW-1185">Reference proteome</keyword>
<dbReference type="SMART" id="SM00360">
    <property type="entry name" value="RRM"/>
    <property type="match status" value="1"/>
</dbReference>
<dbReference type="Gene3D" id="3.30.70.330">
    <property type="match status" value="1"/>
</dbReference>
<evidence type="ECO:0000259" key="5">
    <source>
        <dbReference type="PROSITE" id="PS50102"/>
    </source>
</evidence>
<comment type="caution">
    <text evidence="6">The sequence shown here is derived from an EMBL/GenBank/DDBJ whole genome shotgun (WGS) entry which is preliminary data.</text>
</comment>
<name>A0AAQ4EWI5_AMBAM</name>
<keyword evidence="1" id="KW-0677">Repeat</keyword>
<dbReference type="InterPro" id="IPR035979">
    <property type="entry name" value="RBD_domain_sf"/>
</dbReference>
<feature type="region of interest" description="Disordered" evidence="4">
    <location>
        <begin position="1"/>
        <end position="161"/>
    </location>
</feature>
<accession>A0AAQ4EWI5</accession>
<keyword evidence="2 3" id="KW-0694">RNA-binding</keyword>
<dbReference type="EMBL" id="JARKHS020010168">
    <property type="protein sequence ID" value="KAK8779100.1"/>
    <property type="molecule type" value="Genomic_DNA"/>
</dbReference>
<dbReference type="PROSITE" id="PS50102">
    <property type="entry name" value="RRM"/>
    <property type="match status" value="1"/>
</dbReference>
<reference evidence="6 7" key="1">
    <citation type="journal article" date="2023" name="Arcadia Sci">
        <title>De novo assembly of a long-read Amblyomma americanum tick genome.</title>
        <authorList>
            <person name="Chou S."/>
            <person name="Poskanzer K.E."/>
            <person name="Rollins M."/>
            <person name="Thuy-Boun P.S."/>
        </authorList>
    </citation>
    <scope>NUCLEOTIDE SEQUENCE [LARGE SCALE GENOMIC DNA]</scope>
    <source>
        <strain evidence="6">F_SG_1</strain>
        <tissue evidence="6">Salivary glands</tissue>
    </source>
</reference>
<evidence type="ECO:0000256" key="1">
    <source>
        <dbReference type="ARBA" id="ARBA00022737"/>
    </source>
</evidence>
<dbReference type="CDD" id="cd00590">
    <property type="entry name" value="RRM_SF"/>
    <property type="match status" value="1"/>
</dbReference>
<gene>
    <name evidence="6" type="ORF">V5799_019557</name>
</gene>
<feature type="compositionally biased region" description="Basic and acidic residues" evidence="4">
    <location>
        <begin position="1"/>
        <end position="11"/>
    </location>
</feature>
<dbReference type="InterPro" id="IPR000504">
    <property type="entry name" value="RRM_dom"/>
</dbReference>
<dbReference type="AlphaFoldDB" id="A0AAQ4EWI5"/>
<feature type="compositionally biased region" description="Low complexity" evidence="4">
    <location>
        <begin position="59"/>
        <end position="77"/>
    </location>
</feature>
<feature type="compositionally biased region" description="Low complexity" evidence="4">
    <location>
        <begin position="130"/>
        <end position="144"/>
    </location>
</feature>
<feature type="compositionally biased region" description="Basic and acidic residues" evidence="4">
    <location>
        <begin position="146"/>
        <end position="161"/>
    </location>
</feature>
<sequence length="343" mass="37365">MGPEKDADLKQPDPSAGSEKPSLGSEGQETSAGGEKAAVPTTATQAAEPAKQDADKAADANGGQNAVSCSSGTAEGTGAEGHEGPRRAVNRANGRVSEGSLSGRPKRRKPRKEGESLSQSEPEGTDRESGPPSRSSGSRGYYRNRTSRDRSDTRPRVDMDESIPESHRYVWADDMFKRSLYVGNMSSQVTKEDVRALSDAIRSVRFVNRRSAFLDFESPEVASAQLELLRSMQLKGQPLQVEPSRPRSSSTYKSDRLLYVRGFPDDKGMDALGPLFPDALLIDRREGKVLLRFKDHESAINAIKEVIAHDGTDFKFSFAAGECYALSLTAAGFDLWYLNENEV</sequence>
<evidence type="ECO:0000256" key="3">
    <source>
        <dbReference type="PROSITE-ProRule" id="PRU00176"/>
    </source>
</evidence>
<dbReference type="InterPro" id="IPR012677">
    <property type="entry name" value="Nucleotide-bd_a/b_plait_sf"/>
</dbReference>
<evidence type="ECO:0000256" key="4">
    <source>
        <dbReference type="SAM" id="MobiDB-lite"/>
    </source>
</evidence>
<evidence type="ECO:0000256" key="2">
    <source>
        <dbReference type="ARBA" id="ARBA00022884"/>
    </source>
</evidence>
<organism evidence="6 7">
    <name type="scientific">Amblyomma americanum</name>
    <name type="common">Lone star tick</name>
    <dbReference type="NCBI Taxonomy" id="6943"/>
    <lineage>
        <taxon>Eukaryota</taxon>
        <taxon>Metazoa</taxon>
        <taxon>Ecdysozoa</taxon>
        <taxon>Arthropoda</taxon>
        <taxon>Chelicerata</taxon>
        <taxon>Arachnida</taxon>
        <taxon>Acari</taxon>
        <taxon>Parasitiformes</taxon>
        <taxon>Ixodida</taxon>
        <taxon>Ixodoidea</taxon>
        <taxon>Ixodidae</taxon>
        <taxon>Amblyomminae</taxon>
        <taxon>Amblyomma</taxon>
    </lineage>
</organism>
<dbReference type="PANTHER" id="PTHR23236:SF119">
    <property type="entry name" value="NUCLEAR RNA-BINDING PROTEIN SART-3"/>
    <property type="match status" value="1"/>
</dbReference>
<dbReference type="GO" id="GO:0003723">
    <property type="term" value="F:RNA binding"/>
    <property type="evidence" value="ECO:0007669"/>
    <property type="project" value="UniProtKB-UniRule"/>
</dbReference>